<feature type="compositionally biased region" description="Polar residues" evidence="1">
    <location>
        <begin position="502"/>
        <end position="514"/>
    </location>
</feature>
<accession>A0A1L9TZ86</accession>
<dbReference type="Pfam" id="PF20233">
    <property type="entry name" value="DUF6590"/>
    <property type="match status" value="1"/>
</dbReference>
<feature type="compositionally biased region" description="Low complexity" evidence="1">
    <location>
        <begin position="540"/>
        <end position="561"/>
    </location>
</feature>
<evidence type="ECO:0000259" key="3">
    <source>
        <dbReference type="Pfam" id="PF26082"/>
    </source>
</evidence>
<dbReference type="Proteomes" id="UP000184356">
    <property type="component" value="Unassembled WGS sequence"/>
</dbReference>
<feature type="region of interest" description="Disordered" evidence="1">
    <location>
        <begin position="232"/>
        <end position="255"/>
    </location>
</feature>
<dbReference type="OrthoDB" id="6133115at2759"/>
<dbReference type="InterPro" id="IPR046497">
    <property type="entry name" value="DUF6590"/>
</dbReference>
<dbReference type="AlphaFoldDB" id="A0A1L9TZ86"/>
<evidence type="ECO:0000313" key="5">
    <source>
        <dbReference type="Proteomes" id="UP000184356"/>
    </source>
</evidence>
<dbReference type="RefSeq" id="XP_040708521.1">
    <property type="nucleotide sequence ID" value="XM_040851395.1"/>
</dbReference>
<feature type="region of interest" description="Disordered" evidence="1">
    <location>
        <begin position="498"/>
        <end position="568"/>
    </location>
</feature>
<dbReference type="PANTHER" id="PTHR35391:SF5">
    <property type="entry name" value="DUF6590 DOMAIN-CONTAINING PROTEIN"/>
    <property type="match status" value="1"/>
</dbReference>
<dbReference type="VEuPathDB" id="FungiDB:ASPSYDRAFT_84712"/>
<protein>
    <recommendedName>
        <fullName evidence="6">Clr5 domain-containing protein</fullName>
    </recommendedName>
</protein>
<feature type="domain" description="Oxidoreductase acuF-like C2H2 type zinc-finger" evidence="3">
    <location>
        <begin position="277"/>
        <end position="306"/>
    </location>
</feature>
<feature type="compositionally biased region" description="Acidic residues" evidence="1">
    <location>
        <begin position="66"/>
        <end position="89"/>
    </location>
</feature>
<proteinExistence type="predicted"/>
<evidence type="ECO:0000256" key="1">
    <source>
        <dbReference type="SAM" id="MobiDB-lite"/>
    </source>
</evidence>
<evidence type="ECO:0008006" key="6">
    <source>
        <dbReference type="Google" id="ProtNLM"/>
    </source>
</evidence>
<dbReference type="EMBL" id="KV878582">
    <property type="protein sequence ID" value="OJJ64715.1"/>
    <property type="molecule type" value="Genomic_DNA"/>
</dbReference>
<organism evidence="4 5">
    <name type="scientific">Aspergillus sydowii CBS 593.65</name>
    <dbReference type="NCBI Taxonomy" id="1036612"/>
    <lineage>
        <taxon>Eukaryota</taxon>
        <taxon>Fungi</taxon>
        <taxon>Dikarya</taxon>
        <taxon>Ascomycota</taxon>
        <taxon>Pezizomycotina</taxon>
        <taxon>Eurotiomycetes</taxon>
        <taxon>Eurotiomycetidae</taxon>
        <taxon>Eurotiales</taxon>
        <taxon>Aspergillaceae</taxon>
        <taxon>Aspergillus</taxon>
        <taxon>Aspergillus subgen. Nidulantes</taxon>
    </lineage>
</organism>
<feature type="region of interest" description="Disordered" evidence="1">
    <location>
        <begin position="61"/>
        <end position="92"/>
    </location>
</feature>
<reference evidence="5" key="1">
    <citation type="journal article" date="2017" name="Genome Biol.">
        <title>Comparative genomics reveals high biological diversity and specific adaptations in the industrially and medically important fungal genus Aspergillus.</title>
        <authorList>
            <person name="de Vries R.P."/>
            <person name="Riley R."/>
            <person name="Wiebenga A."/>
            <person name="Aguilar-Osorio G."/>
            <person name="Amillis S."/>
            <person name="Uchima C.A."/>
            <person name="Anderluh G."/>
            <person name="Asadollahi M."/>
            <person name="Askin M."/>
            <person name="Barry K."/>
            <person name="Battaglia E."/>
            <person name="Bayram O."/>
            <person name="Benocci T."/>
            <person name="Braus-Stromeyer S.A."/>
            <person name="Caldana C."/>
            <person name="Canovas D."/>
            <person name="Cerqueira G.C."/>
            <person name="Chen F."/>
            <person name="Chen W."/>
            <person name="Choi C."/>
            <person name="Clum A."/>
            <person name="Dos Santos R.A."/>
            <person name="Damasio A.R."/>
            <person name="Diallinas G."/>
            <person name="Emri T."/>
            <person name="Fekete E."/>
            <person name="Flipphi M."/>
            <person name="Freyberg S."/>
            <person name="Gallo A."/>
            <person name="Gournas C."/>
            <person name="Habgood R."/>
            <person name="Hainaut M."/>
            <person name="Harispe M.L."/>
            <person name="Henrissat B."/>
            <person name="Hilden K.S."/>
            <person name="Hope R."/>
            <person name="Hossain A."/>
            <person name="Karabika E."/>
            <person name="Karaffa L."/>
            <person name="Karanyi Z."/>
            <person name="Krasevec N."/>
            <person name="Kuo A."/>
            <person name="Kusch H."/>
            <person name="LaButti K."/>
            <person name="Lagendijk E.L."/>
            <person name="Lapidus A."/>
            <person name="Levasseur A."/>
            <person name="Lindquist E."/>
            <person name="Lipzen A."/>
            <person name="Logrieco A.F."/>
            <person name="MacCabe A."/>
            <person name="Maekelae M.R."/>
            <person name="Malavazi I."/>
            <person name="Melin P."/>
            <person name="Meyer V."/>
            <person name="Mielnichuk N."/>
            <person name="Miskei M."/>
            <person name="Molnar A.P."/>
            <person name="Mule G."/>
            <person name="Ngan C.Y."/>
            <person name="Orejas M."/>
            <person name="Orosz E."/>
            <person name="Ouedraogo J.P."/>
            <person name="Overkamp K.M."/>
            <person name="Park H.-S."/>
            <person name="Perrone G."/>
            <person name="Piumi F."/>
            <person name="Punt P.J."/>
            <person name="Ram A.F."/>
            <person name="Ramon A."/>
            <person name="Rauscher S."/>
            <person name="Record E."/>
            <person name="Riano-Pachon D.M."/>
            <person name="Robert V."/>
            <person name="Roehrig J."/>
            <person name="Ruller R."/>
            <person name="Salamov A."/>
            <person name="Salih N.S."/>
            <person name="Samson R.A."/>
            <person name="Sandor E."/>
            <person name="Sanguinetti M."/>
            <person name="Schuetze T."/>
            <person name="Sepcic K."/>
            <person name="Shelest E."/>
            <person name="Sherlock G."/>
            <person name="Sophianopoulou V."/>
            <person name="Squina F.M."/>
            <person name="Sun H."/>
            <person name="Susca A."/>
            <person name="Todd R.B."/>
            <person name="Tsang A."/>
            <person name="Unkles S.E."/>
            <person name="van de Wiele N."/>
            <person name="van Rossen-Uffink D."/>
            <person name="Oliveira J.V."/>
            <person name="Vesth T.C."/>
            <person name="Visser J."/>
            <person name="Yu J.-H."/>
            <person name="Zhou M."/>
            <person name="Andersen M.R."/>
            <person name="Archer D.B."/>
            <person name="Baker S.E."/>
            <person name="Benoit I."/>
            <person name="Brakhage A.A."/>
            <person name="Braus G.H."/>
            <person name="Fischer R."/>
            <person name="Frisvad J.C."/>
            <person name="Goldman G.H."/>
            <person name="Houbraken J."/>
            <person name="Oakley B."/>
            <person name="Pocsi I."/>
            <person name="Scazzocchio C."/>
            <person name="Seiboth B."/>
            <person name="vanKuyk P.A."/>
            <person name="Wortman J."/>
            <person name="Dyer P.S."/>
            <person name="Grigoriev I.V."/>
        </authorList>
    </citation>
    <scope>NUCLEOTIDE SEQUENCE [LARGE SCALE GENOMIC DNA]</scope>
    <source>
        <strain evidence="5">CBS 593.65</strain>
    </source>
</reference>
<dbReference type="PANTHER" id="PTHR35391">
    <property type="entry name" value="C2H2-TYPE DOMAIN-CONTAINING PROTEIN-RELATED"/>
    <property type="match status" value="1"/>
</dbReference>
<feature type="domain" description="DUF6590" evidence="2">
    <location>
        <begin position="772"/>
        <end position="911"/>
    </location>
</feature>
<evidence type="ECO:0000313" key="4">
    <source>
        <dbReference type="EMBL" id="OJJ64715.1"/>
    </source>
</evidence>
<dbReference type="Pfam" id="PF26082">
    <property type="entry name" value="zf-C2H2_AcuF"/>
    <property type="match status" value="1"/>
</dbReference>
<sequence>MASLTGTGKAVGAQFAALLGLYSTGHSSIDYKFRDSPALFQYALGLLRDLEQALTALAEVLTGEEATPDGDSSDDGSDETDVSDEDEDFSSYQDSHLAEEYLSNISTTVDRLYALSFRIRDPAMRTGLSRAATFTQIDEESDIDLIAAFTQWDLAHLVELFRLWRKQESVDDHFLVRRLARANTRRRQQFKYWAYCKDQLQDQDRTGLDNGFSQLPGPVEEDNHQALATHSELDQNTSPEHAGSSGSDSGMSSDSWGGFETGDEVALSSPISNHGCEAFECPYCFIMWGRKTLRGEGWRKHVFRDLRPYVCTFEKCKEPDQLYDSMSDWMAHEFSSHDCHHGIRRTCPFCLVEDVDVPHIASHQRRVAYFSLPRLRMATTETTSSNISKRASIAPGSSLSGSVNDGWANNAKQIDLNIPGVGVITARLFPNQEGEAVLVERLREHFSYASSTEFRFTDSNDMSVPIDNDSLYSSMTVFAHPSSSPGPHTATEQTIHTDEFTQEQPRSSNTSTMQVVERGAQRVSRWRRSSRRENCSPATQDVVVQSPQPQQLPQPQAQPSSRTPGRSTILHVRPLDETPSEMYQPLGTEEPIGEELVVGGYGPQLQQISPIRSTYRPSYFSGGRTPDSFDVYPRDVYSGLSLTNYEPWGSAPFSQFYSEERPRAVSGSVVGRGLQYEYEPHYSQPSTTSTLQVHETPGRQRSEDILVADPSCLSTLDAREYPGSYIRFPEQSLTFYWVYPPTAVLLHSRKGDNNYSLFHRCDYLATDEWTQIFAIPWRACPELADESSYGPTFMGRFNELIYSGVRRMVVFSTNGDSSLCFPISSYGGRGVAKPSVNPDAHAIIYARGTQPAQGPNEPRMGKEPMEVAMDNRDEQLAPMLRLNFGKIYTVEHNVKVLPLGRVTSRSMTRFIQYTRDEMRNLV</sequence>
<dbReference type="GeneID" id="63767468"/>
<dbReference type="STRING" id="1036612.A0A1L9TZ86"/>
<feature type="compositionally biased region" description="Low complexity" evidence="1">
    <location>
        <begin position="243"/>
        <end position="255"/>
    </location>
</feature>
<gene>
    <name evidence="4" type="ORF">ASPSYDRAFT_84712</name>
</gene>
<feature type="compositionally biased region" description="Polar residues" evidence="1">
    <location>
        <begin position="683"/>
        <end position="693"/>
    </location>
</feature>
<evidence type="ECO:0000259" key="2">
    <source>
        <dbReference type="Pfam" id="PF20233"/>
    </source>
</evidence>
<feature type="region of interest" description="Disordered" evidence="1">
    <location>
        <begin position="680"/>
        <end position="699"/>
    </location>
</feature>
<keyword evidence="5" id="KW-1185">Reference proteome</keyword>
<dbReference type="InterPro" id="IPR058925">
    <property type="entry name" value="zf-C2H2_AcuF"/>
</dbReference>
<name>A0A1L9TZ86_9EURO</name>